<accession>A0A1Q8YJG7</accession>
<dbReference type="Proteomes" id="UP000185911">
    <property type="component" value="Unassembled WGS sequence"/>
</dbReference>
<reference evidence="2 3" key="1">
    <citation type="submission" date="2017-01" db="EMBL/GenBank/DDBJ databases">
        <title>Genome sequence of Rhodoferax antarcticus ANT.BR, a psychrophilic purple nonsulfur bacterium from an Antarctic microbial mat.</title>
        <authorList>
            <person name="Baker J."/>
            <person name="Riester C."/>
            <person name="Skinner B."/>
            <person name="Newell A."/>
            <person name="Swingley W."/>
            <person name="Madigan M."/>
            <person name="Jung D."/>
            <person name="Asao M."/>
            <person name="Chen M."/>
            <person name="Loughlin P."/>
            <person name="Pan H."/>
            <person name="Lin S."/>
            <person name="Li N."/>
            <person name="Shaw J."/>
            <person name="Prado M."/>
            <person name="Sherman C."/>
            <person name="Li X."/>
            <person name="Tang J."/>
            <person name="Blankenship R."/>
            <person name="Zhao T."/>
            <person name="Touchman J."/>
            <person name="Sattley M."/>
        </authorList>
    </citation>
    <scope>NUCLEOTIDE SEQUENCE [LARGE SCALE GENOMIC DNA]</scope>
    <source>
        <strain evidence="2 3">ANT.BR</strain>
    </source>
</reference>
<dbReference type="InterPro" id="IPR002716">
    <property type="entry name" value="PIN_dom"/>
</dbReference>
<sequence length="111" mass="11878">MEQGQLQWVATAPMREELARVLGYGAIGKCLTQQAVVAEQVLAAFDAQAQIVAVAPKASVTCQDPDDQKFIDLAVTHQATLLSKDKAVLCMKKRLLALDVKASVAIDSIVV</sequence>
<gene>
    <name evidence="2" type="ORF">BLL52_0666</name>
</gene>
<dbReference type="AlphaFoldDB" id="A0A1Q8YJG7"/>
<dbReference type="Pfam" id="PF13470">
    <property type="entry name" value="PIN_3"/>
    <property type="match status" value="1"/>
</dbReference>
<comment type="caution">
    <text evidence="2">The sequence shown here is derived from an EMBL/GenBank/DDBJ whole genome shotgun (WGS) entry which is preliminary data.</text>
</comment>
<dbReference type="STRING" id="81479.RA876_17310"/>
<dbReference type="PANTHER" id="PTHR34610">
    <property type="entry name" value="SSL7007 PROTEIN"/>
    <property type="match status" value="1"/>
</dbReference>
<dbReference type="InterPro" id="IPR002850">
    <property type="entry name" value="PIN_toxin-like"/>
</dbReference>
<evidence type="ECO:0000313" key="3">
    <source>
        <dbReference type="Proteomes" id="UP000185911"/>
    </source>
</evidence>
<dbReference type="PANTHER" id="PTHR34610:SF3">
    <property type="entry name" value="SSL7007 PROTEIN"/>
    <property type="match status" value="1"/>
</dbReference>
<name>A0A1Q8YJG7_9BURK</name>
<evidence type="ECO:0000259" key="1">
    <source>
        <dbReference type="Pfam" id="PF13470"/>
    </source>
</evidence>
<proteinExistence type="predicted"/>
<organism evidence="2 3">
    <name type="scientific">Rhodoferax antarcticus ANT.BR</name>
    <dbReference type="NCBI Taxonomy" id="1111071"/>
    <lineage>
        <taxon>Bacteria</taxon>
        <taxon>Pseudomonadati</taxon>
        <taxon>Pseudomonadota</taxon>
        <taxon>Betaproteobacteria</taxon>
        <taxon>Burkholderiales</taxon>
        <taxon>Comamonadaceae</taxon>
        <taxon>Rhodoferax</taxon>
    </lineage>
</organism>
<keyword evidence="3" id="KW-1185">Reference proteome</keyword>
<dbReference type="EMBL" id="MSYM01000006">
    <property type="protein sequence ID" value="OLP08040.1"/>
    <property type="molecule type" value="Genomic_DNA"/>
</dbReference>
<feature type="domain" description="PIN" evidence="1">
    <location>
        <begin position="2"/>
        <end position="82"/>
    </location>
</feature>
<protein>
    <recommendedName>
        <fullName evidence="1">PIN domain-containing protein</fullName>
    </recommendedName>
</protein>
<evidence type="ECO:0000313" key="2">
    <source>
        <dbReference type="EMBL" id="OLP08040.1"/>
    </source>
</evidence>